<dbReference type="PANTHER" id="PTHR34298:SF2">
    <property type="entry name" value="SEGREGATION AND CONDENSATION PROTEIN B"/>
    <property type="match status" value="1"/>
</dbReference>
<keyword evidence="2" id="KW-0132">Cell division</keyword>
<keyword evidence="4" id="KW-0131">Cell cycle</keyword>
<dbReference type="Gene3D" id="1.10.10.10">
    <property type="entry name" value="Winged helix-like DNA-binding domain superfamily/Winged helix DNA-binding domain"/>
    <property type="match status" value="2"/>
</dbReference>
<feature type="region of interest" description="Disordered" evidence="5">
    <location>
        <begin position="199"/>
        <end position="235"/>
    </location>
</feature>
<evidence type="ECO:0000256" key="3">
    <source>
        <dbReference type="ARBA" id="ARBA00022829"/>
    </source>
</evidence>
<dbReference type="InterPro" id="IPR005234">
    <property type="entry name" value="ScpB_csome_segregation"/>
</dbReference>
<sequence length="235" mass="25339">MTTMDNYDHASDALHTSLRGAIEAVVLVVDSPISADDLADVVDSDADTVTQILHQWADELTAAQSGIDLREMPEGWRLYTRADYAPYVEKVLLEGARGTLSRQALETLAVVAYRQPVTRSQVSAVRGVNVDGVMRTLQARGLIVDNGRDPETGGMLFCTTSLFLEELGLTTLTALPDLAPLLPAVERIDEIDDEVRQTVEARRVKTTSSDSEPAAAGDPTKSAEPGQEDADTTAQ</sequence>
<dbReference type="EMBL" id="LR584267">
    <property type="protein sequence ID" value="VHO01738.1"/>
    <property type="molecule type" value="Genomic_DNA"/>
</dbReference>
<keyword evidence="7" id="KW-1185">Reference proteome</keyword>
<accession>A0A5E3ZZ39</accession>
<proteinExistence type="predicted"/>
<gene>
    <name evidence="6" type="primary">scpB</name>
    <name evidence="6" type="ORF">LC603019_01659</name>
</gene>
<dbReference type="SUPFAM" id="SSF46785">
    <property type="entry name" value="Winged helix' DNA-binding domain"/>
    <property type="match status" value="2"/>
</dbReference>
<dbReference type="NCBIfam" id="TIGR00281">
    <property type="entry name" value="SMC-Scp complex subunit ScpB"/>
    <property type="match status" value="1"/>
</dbReference>
<dbReference type="Proteomes" id="UP000324288">
    <property type="component" value="Chromosome"/>
</dbReference>
<dbReference type="AlphaFoldDB" id="A0A5E3ZZ39"/>
<organism evidence="6 7">
    <name type="scientific">Lawsonella clevelandensis</name>
    <dbReference type="NCBI Taxonomy" id="1528099"/>
    <lineage>
        <taxon>Bacteria</taxon>
        <taxon>Bacillati</taxon>
        <taxon>Actinomycetota</taxon>
        <taxon>Actinomycetes</taxon>
        <taxon>Mycobacteriales</taxon>
        <taxon>Lawsonellaceae</taxon>
        <taxon>Lawsonella</taxon>
    </lineage>
</organism>
<evidence type="ECO:0000256" key="2">
    <source>
        <dbReference type="ARBA" id="ARBA00022618"/>
    </source>
</evidence>
<evidence type="ECO:0000313" key="6">
    <source>
        <dbReference type="EMBL" id="VHO01738.1"/>
    </source>
</evidence>
<evidence type="ECO:0000313" key="7">
    <source>
        <dbReference type="Proteomes" id="UP000324288"/>
    </source>
</evidence>
<keyword evidence="1" id="KW-0963">Cytoplasm</keyword>
<dbReference type="GO" id="GO:0051304">
    <property type="term" value="P:chromosome separation"/>
    <property type="evidence" value="ECO:0007669"/>
    <property type="project" value="InterPro"/>
</dbReference>
<dbReference type="PIRSF" id="PIRSF019345">
    <property type="entry name" value="ScpB"/>
    <property type="match status" value="1"/>
</dbReference>
<evidence type="ECO:0000256" key="1">
    <source>
        <dbReference type="ARBA" id="ARBA00022490"/>
    </source>
</evidence>
<protein>
    <submittedName>
        <fullName evidence="6">Segregation and condensation protein B</fullName>
    </submittedName>
</protein>
<dbReference type="GO" id="GO:0051301">
    <property type="term" value="P:cell division"/>
    <property type="evidence" value="ECO:0007669"/>
    <property type="project" value="UniProtKB-KW"/>
</dbReference>
<keyword evidence="3" id="KW-0159">Chromosome partition</keyword>
<evidence type="ECO:0000256" key="5">
    <source>
        <dbReference type="SAM" id="MobiDB-lite"/>
    </source>
</evidence>
<dbReference type="PANTHER" id="PTHR34298">
    <property type="entry name" value="SEGREGATION AND CONDENSATION PROTEIN B"/>
    <property type="match status" value="1"/>
</dbReference>
<feature type="compositionally biased region" description="Acidic residues" evidence="5">
    <location>
        <begin position="226"/>
        <end position="235"/>
    </location>
</feature>
<dbReference type="InterPro" id="IPR036388">
    <property type="entry name" value="WH-like_DNA-bd_sf"/>
</dbReference>
<dbReference type="Pfam" id="PF04079">
    <property type="entry name" value="SMC_ScpB"/>
    <property type="match status" value="1"/>
</dbReference>
<name>A0A5E3ZZ39_9ACTN</name>
<reference evidence="6 7" key="1">
    <citation type="submission" date="2019-04" db="EMBL/GenBank/DDBJ databases">
        <authorList>
            <person name="Seth-Smith MB H."/>
            <person name="Seth-Smith H."/>
        </authorList>
    </citation>
    <scope>NUCLEOTIDE SEQUENCE [LARGE SCALE GENOMIC DNA]</scope>
    <source>
        <strain evidence="6">USB-603019</strain>
    </source>
</reference>
<evidence type="ECO:0000256" key="4">
    <source>
        <dbReference type="ARBA" id="ARBA00023306"/>
    </source>
</evidence>
<dbReference type="InterPro" id="IPR036390">
    <property type="entry name" value="WH_DNA-bd_sf"/>
</dbReference>